<reference evidence="1" key="1">
    <citation type="journal article" date="2014" name="Front. Microbiol.">
        <title>High frequency of phylogenetically diverse reductive dehalogenase-homologous genes in deep subseafloor sedimentary metagenomes.</title>
        <authorList>
            <person name="Kawai M."/>
            <person name="Futagami T."/>
            <person name="Toyoda A."/>
            <person name="Takaki Y."/>
            <person name="Nishi S."/>
            <person name="Hori S."/>
            <person name="Arai W."/>
            <person name="Tsubouchi T."/>
            <person name="Morono Y."/>
            <person name="Uchiyama I."/>
            <person name="Ito T."/>
            <person name="Fujiyama A."/>
            <person name="Inagaki F."/>
            <person name="Takami H."/>
        </authorList>
    </citation>
    <scope>NUCLEOTIDE SEQUENCE</scope>
    <source>
        <strain evidence="1">Expedition CK06-06</strain>
    </source>
</reference>
<organism evidence="1">
    <name type="scientific">marine sediment metagenome</name>
    <dbReference type="NCBI Taxonomy" id="412755"/>
    <lineage>
        <taxon>unclassified sequences</taxon>
        <taxon>metagenomes</taxon>
        <taxon>ecological metagenomes</taxon>
    </lineage>
</organism>
<comment type="caution">
    <text evidence="1">The sequence shown here is derived from an EMBL/GenBank/DDBJ whole genome shotgun (WGS) entry which is preliminary data.</text>
</comment>
<dbReference type="EMBL" id="BARU01005627">
    <property type="protein sequence ID" value="GAH39104.1"/>
    <property type="molecule type" value="Genomic_DNA"/>
</dbReference>
<dbReference type="AlphaFoldDB" id="X1GBZ6"/>
<protein>
    <submittedName>
        <fullName evidence="1">Uncharacterized protein</fullName>
    </submittedName>
</protein>
<evidence type="ECO:0000313" key="1">
    <source>
        <dbReference type="EMBL" id="GAH39104.1"/>
    </source>
</evidence>
<sequence length="157" mass="18631">MKKTSYKLFMILLERLVRSGLPLVDPHPRLIWEKKKTAIVKKKEMDLSRFKILCDFGGRAYGFIRCKEPEKIDLAKFKKTRAKHLITDEELDRWWPGAKELWTYGIRDFFAFERARKIKKPAKGIQTSIEEVVFKRTKFDPRLTAKELKEASDKELI</sequence>
<name>X1GBZ6_9ZZZZ</name>
<accession>X1GBZ6</accession>
<proteinExistence type="predicted"/>
<gene>
    <name evidence="1" type="ORF">S03H2_10994</name>
</gene>